<evidence type="ECO:0000313" key="3">
    <source>
        <dbReference type="EMBL" id="EJT78261.1"/>
    </source>
</evidence>
<evidence type="ECO:0000313" key="4">
    <source>
        <dbReference type="EnsemblFungi" id="EJT78261"/>
    </source>
</evidence>
<dbReference type="EMBL" id="GL385396">
    <property type="protein sequence ID" value="EJT78261.1"/>
    <property type="molecule type" value="Genomic_DNA"/>
</dbReference>
<feature type="chain" id="PRO_5015094351" evidence="1">
    <location>
        <begin position="23"/>
        <end position="377"/>
    </location>
</feature>
<dbReference type="VEuPathDB" id="FungiDB:GGTG_03363"/>
<sequence length="377" mass="41079">MKPTLIPWLAALLLLLAAPSLSRPLDDAADTLPVRAPSISLPRLAIYYQTTHDATTGRPISMLPLVTEQHIALTHLIVCTLHVRADRELYLNDFPPSHPRFATVWAEAAVLRDSGVRVVAMVGGAAEGSFAADTLDAPEGSPLFERAYGQLRDALRRFGLQGLDVDVEQPMSQRGAARLVGRLRADFGPEFTITMAPVASALTTREWPNLSGFSYRELEATSGRDVEFYNAQFYNGFGDMIDTGAFDSVVAAGYDPRRIVAGQVTTPDNGAQWTPFDQLARTMGELRRKYGEVGGIMGWEYFNGKPGGQAKPWEWAQQITAILRPGKQVQLRVTRDDAARLEAAWATSVAGKVSGNASLAGGDDVKPDVDYWAMVSE</sequence>
<organism evidence="3">
    <name type="scientific">Gaeumannomyces tritici (strain R3-111a-1)</name>
    <name type="common">Wheat and barley take-all root rot fungus</name>
    <name type="synonym">Gaeumannomyces graminis var. tritici</name>
    <dbReference type="NCBI Taxonomy" id="644352"/>
    <lineage>
        <taxon>Eukaryota</taxon>
        <taxon>Fungi</taxon>
        <taxon>Dikarya</taxon>
        <taxon>Ascomycota</taxon>
        <taxon>Pezizomycotina</taxon>
        <taxon>Sordariomycetes</taxon>
        <taxon>Sordariomycetidae</taxon>
        <taxon>Magnaporthales</taxon>
        <taxon>Magnaporthaceae</taxon>
        <taxon>Gaeumannomyces</taxon>
    </lineage>
</organism>
<reference evidence="3" key="3">
    <citation type="submission" date="2010-09" db="EMBL/GenBank/DDBJ databases">
        <title>Annotation of Gaeumannomyces graminis var. tritici R3-111a-1.</title>
        <authorList>
            <consortium name="The Broad Institute Genome Sequencing Platform"/>
            <person name="Ma L.-J."/>
            <person name="Dead R."/>
            <person name="Young S.K."/>
            <person name="Zeng Q."/>
            <person name="Gargeya S."/>
            <person name="Fitzgerald M."/>
            <person name="Haas B."/>
            <person name="Abouelleil A."/>
            <person name="Alvarado L."/>
            <person name="Arachchi H.M."/>
            <person name="Berlin A."/>
            <person name="Brown A."/>
            <person name="Chapman S.B."/>
            <person name="Chen Z."/>
            <person name="Dunbar C."/>
            <person name="Freedman E."/>
            <person name="Gearin G."/>
            <person name="Gellesch M."/>
            <person name="Goldberg J."/>
            <person name="Griggs A."/>
            <person name="Gujja S."/>
            <person name="Heiman D."/>
            <person name="Howarth C."/>
            <person name="Larson L."/>
            <person name="Lui A."/>
            <person name="MacDonald P.J.P."/>
            <person name="Mehta T."/>
            <person name="Montmayeur A."/>
            <person name="Murphy C."/>
            <person name="Neiman D."/>
            <person name="Pearson M."/>
            <person name="Priest M."/>
            <person name="Roberts A."/>
            <person name="Saif S."/>
            <person name="Shea T."/>
            <person name="Shenoy N."/>
            <person name="Sisk P."/>
            <person name="Stolte C."/>
            <person name="Sykes S."/>
            <person name="Yandava C."/>
            <person name="Wortman J."/>
            <person name="Nusbaum C."/>
            <person name="Birren B."/>
        </authorList>
    </citation>
    <scope>NUCLEOTIDE SEQUENCE</scope>
    <source>
        <strain evidence="3">R3-111a-1</strain>
    </source>
</reference>
<evidence type="ECO:0000313" key="5">
    <source>
        <dbReference type="Proteomes" id="UP000006039"/>
    </source>
</evidence>
<dbReference type="GeneID" id="20343821"/>
<dbReference type="RefSeq" id="XP_009219406.1">
    <property type="nucleotide sequence ID" value="XM_009221142.1"/>
</dbReference>
<dbReference type="EnsemblFungi" id="EJT78261">
    <property type="protein sequence ID" value="EJT78261"/>
    <property type="gene ID" value="GGTG_03363"/>
</dbReference>
<dbReference type="Proteomes" id="UP000006039">
    <property type="component" value="Unassembled WGS sequence"/>
</dbReference>
<dbReference type="SUPFAM" id="SSF51445">
    <property type="entry name" value="(Trans)glycosidases"/>
    <property type="match status" value="1"/>
</dbReference>
<dbReference type="InterPro" id="IPR001223">
    <property type="entry name" value="Glyco_hydro18_cat"/>
</dbReference>
<reference evidence="3" key="2">
    <citation type="submission" date="2010-07" db="EMBL/GenBank/DDBJ databases">
        <authorList>
            <consortium name="The Broad Institute Genome Sequencing Platform"/>
            <consortium name="Broad Institute Genome Sequencing Center for Infectious Disease"/>
            <person name="Ma L.-J."/>
            <person name="Dead R."/>
            <person name="Young S."/>
            <person name="Zeng Q."/>
            <person name="Koehrsen M."/>
            <person name="Alvarado L."/>
            <person name="Berlin A."/>
            <person name="Chapman S.B."/>
            <person name="Chen Z."/>
            <person name="Freedman E."/>
            <person name="Gellesch M."/>
            <person name="Goldberg J."/>
            <person name="Griggs A."/>
            <person name="Gujja S."/>
            <person name="Heilman E.R."/>
            <person name="Heiman D."/>
            <person name="Hepburn T."/>
            <person name="Howarth C."/>
            <person name="Jen D."/>
            <person name="Larson L."/>
            <person name="Mehta T."/>
            <person name="Neiman D."/>
            <person name="Pearson M."/>
            <person name="Roberts A."/>
            <person name="Saif S."/>
            <person name="Shea T."/>
            <person name="Shenoy N."/>
            <person name="Sisk P."/>
            <person name="Stolte C."/>
            <person name="Sykes S."/>
            <person name="Walk T."/>
            <person name="White J."/>
            <person name="Yandava C."/>
            <person name="Haas B."/>
            <person name="Nusbaum C."/>
            <person name="Birren B."/>
        </authorList>
    </citation>
    <scope>NUCLEOTIDE SEQUENCE</scope>
    <source>
        <strain evidence="3">R3-111a-1</strain>
    </source>
</reference>
<dbReference type="OrthoDB" id="3012298at2759"/>
<dbReference type="eggNOG" id="ENOG502S094">
    <property type="taxonomic scope" value="Eukaryota"/>
</dbReference>
<feature type="domain" description="GH18" evidence="2">
    <location>
        <begin position="42"/>
        <end position="326"/>
    </location>
</feature>
<proteinExistence type="predicted"/>
<dbReference type="Gene3D" id="3.20.20.80">
    <property type="entry name" value="Glycosidases"/>
    <property type="match status" value="1"/>
</dbReference>
<dbReference type="HOGENOM" id="CLU_060983_1_0_1"/>
<evidence type="ECO:0000259" key="2">
    <source>
        <dbReference type="PROSITE" id="PS51910"/>
    </source>
</evidence>
<evidence type="ECO:0000256" key="1">
    <source>
        <dbReference type="SAM" id="SignalP"/>
    </source>
</evidence>
<accession>J3NQ05</accession>
<dbReference type="InterPro" id="IPR017853">
    <property type="entry name" value="GH"/>
</dbReference>
<gene>
    <name evidence="4" type="primary">20343821</name>
    <name evidence="3" type="ORF">GGTG_03363</name>
</gene>
<dbReference type="GO" id="GO:0005975">
    <property type="term" value="P:carbohydrate metabolic process"/>
    <property type="evidence" value="ECO:0007669"/>
    <property type="project" value="InterPro"/>
</dbReference>
<reference evidence="5" key="1">
    <citation type="submission" date="2010-07" db="EMBL/GenBank/DDBJ databases">
        <title>The genome sequence of Gaeumannomyces graminis var. tritici strain R3-111a-1.</title>
        <authorList>
            <consortium name="The Broad Institute Genome Sequencing Platform"/>
            <person name="Ma L.-J."/>
            <person name="Dead R."/>
            <person name="Young S."/>
            <person name="Zeng Q."/>
            <person name="Koehrsen M."/>
            <person name="Alvarado L."/>
            <person name="Berlin A."/>
            <person name="Chapman S.B."/>
            <person name="Chen Z."/>
            <person name="Freedman E."/>
            <person name="Gellesch M."/>
            <person name="Goldberg J."/>
            <person name="Griggs A."/>
            <person name="Gujja S."/>
            <person name="Heilman E.R."/>
            <person name="Heiman D."/>
            <person name="Hepburn T."/>
            <person name="Howarth C."/>
            <person name="Jen D."/>
            <person name="Larson L."/>
            <person name="Mehta T."/>
            <person name="Neiman D."/>
            <person name="Pearson M."/>
            <person name="Roberts A."/>
            <person name="Saif S."/>
            <person name="Shea T."/>
            <person name="Shenoy N."/>
            <person name="Sisk P."/>
            <person name="Stolte C."/>
            <person name="Sykes S."/>
            <person name="Walk T."/>
            <person name="White J."/>
            <person name="Yandava C."/>
            <person name="Haas B."/>
            <person name="Nusbaum C."/>
            <person name="Birren B."/>
        </authorList>
    </citation>
    <scope>NUCLEOTIDE SEQUENCE [LARGE SCALE GENOMIC DNA]</scope>
    <source>
        <strain evidence="5">R3-111a-1</strain>
    </source>
</reference>
<keyword evidence="5" id="KW-1185">Reference proteome</keyword>
<keyword evidence="1" id="KW-0732">Signal</keyword>
<feature type="signal peptide" evidence="1">
    <location>
        <begin position="1"/>
        <end position="22"/>
    </location>
</feature>
<name>J3NQ05_GAET3</name>
<dbReference type="CDD" id="cd06546">
    <property type="entry name" value="GH18_CTS3_chitinase"/>
    <property type="match status" value="1"/>
</dbReference>
<dbReference type="AlphaFoldDB" id="J3NQ05"/>
<protein>
    <submittedName>
        <fullName evidence="3">Chitinase 3</fullName>
    </submittedName>
</protein>
<dbReference type="PROSITE" id="PS51910">
    <property type="entry name" value="GH18_2"/>
    <property type="match status" value="1"/>
</dbReference>
<reference evidence="4" key="5">
    <citation type="submission" date="2018-04" db="UniProtKB">
        <authorList>
            <consortium name="EnsemblFungi"/>
        </authorList>
    </citation>
    <scope>IDENTIFICATION</scope>
    <source>
        <strain evidence="4">R3-111a-1</strain>
    </source>
</reference>
<reference evidence="4" key="4">
    <citation type="journal article" date="2015" name="G3 (Bethesda)">
        <title>Genome sequences of three phytopathogenic species of the Magnaporthaceae family of fungi.</title>
        <authorList>
            <person name="Okagaki L.H."/>
            <person name="Nunes C.C."/>
            <person name="Sailsbery J."/>
            <person name="Clay B."/>
            <person name="Brown D."/>
            <person name="John T."/>
            <person name="Oh Y."/>
            <person name="Young N."/>
            <person name="Fitzgerald M."/>
            <person name="Haas B.J."/>
            <person name="Zeng Q."/>
            <person name="Young S."/>
            <person name="Adiconis X."/>
            <person name="Fan L."/>
            <person name="Levin J.Z."/>
            <person name="Mitchell T.K."/>
            <person name="Okubara P.A."/>
            <person name="Farman M.L."/>
            <person name="Kohn L.M."/>
            <person name="Birren B."/>
            <person name="Ma L.-J."/>
            <person name="Dean R.A."/>
        </authorList>
    </citation>
    <scope>NUCLEOTIDE SEQUENCE</scope>
    <source>
        <strain evidence="4">R3-111a-1</strain>
    </source>
</reference>